<sequence length="248" mass="28895">MYLRCLTGDQSKEWVKWIPWIKYSYNTSYQSSIKTTPFNVVYGQSPPNLLSYVLHTTAVDAVDKALVERDALLQTVKQRLVEAQHRMKRVYDLRHRYEEFELGDWVYLRLQPYRQLSIKIRKNQKLSPKCYGPYKVIQKINTVAYKLELPSDSRVHPVFHISLLKKRVGSDVVVQSSPPCYAVGDPSIAPQAILERKTHKDQCEVLVHWKGFSVADATWENLQELKVRYPHFTLEDKDILGGEELSRS</sequence>
<evidence type="ECO:0000313" key="2">
    <source>
        <dbReference type="EMBL" id="MPA37329.1"/>
    </source>
</evidence>
<dbReference type="PANTHER" id="PTHR46148:SF52">
    <property type="entry name" value="OS04G0603800 PROTEIN"/>
    <property type="match status" value="1"/>
</dbReference>
<protein>
    <recommendedName>
        <fullName evidence="1">Chromo domain-containing protein</fullName>
    </recommendedName>
</protein>
<evidence type="ECO:0000259" key="1">
    <source>
        <dbReference type="PROSITE" id="PS50013"/>
    </source>
</evidence>
<dbReference type="InterPro" id="IPR056924">
    <property type="entry name" value="SH3_Tf2-1"/>
</dbReference>
<dbReference type="InterPro" id="IPR036397">
    <property type="entry name" value="RNaseH_sf"/>
</dbReference>
<dbReference type="Pfam" id="PF00385">
    <property type="entry name" value="Chromo"/>
    <property type="match status" value="1"/>
</dbReference>
<dbReference type="Gene3D" id="3.30.420.10">
    <property type="entry name" value="Ribonuclease H-like superfamily/Ribonuclease H"/>
    <property type="match status" value="1"/>
</dbReference>
<dbReference type="PROSITE" id="PS50013">
    <property type="entry name" value="CHROMO_2"/>
    <property type="match status" value="1"/>
</dbReference>
<organism evidence="2">
    <name type="scientific">Davidia involucrata</name>
    <name type="common">Dove tree</name>
    <dbReference type="NCBI Taxonomy" id="16924"/>
    <lineage>
        <taxon>Eukaryota</taxon>
        <taxon>Viridiplantae</taxon>
        <taxon>Streptophyta</taxon>
        <taxon>Embryophyta</taxon>
        <taxon>Tracheophyta</taxon>
        <taxon>Spermatophyta</taxon>
        <taxon>Magnoliopsida</taxon>
        <taxon>eudicotyledons</taxon>
        <taxon>Gunneridae</taxon>
        <taxon>Pentapetalae</taxon>
        <taxon>asterids</taxon>
        <taxon>Cornales</taxon>
        <taxon>Nyssaceae</taxon>
        <taxon>Davidia</taxon>
    </lineage>
</organism>
<dbReference type="PANTHER" id="PTHR46148">
    <property type="entry name" value="CHROMO DOMAIN-CONTAINING PROTEIN"/>
    <property type="match status" value="1"/>
</dbReference>
<gene>
    <name evidence="2" type="ORF">Din_006770</name>
</gene>
<dbReference type="InterPro" id="IPR000953">
    <property type="entry name" value="Chromo/chromo_shadow_dom"/>
</dbReference>
<dbReference type="EMBL" id="GHES01006770">
    <property type="protein sequence ID" value="MPA37329.1"/>
    <property type="molecule type" value="Transcribed_RNA"/>
</dbReference>
<dbReference type="AlphaFoldDB" id="A0A5B6Z003"/>
<dbReference type="InterPro" id="IPR023780">
    <property type="entry name" value="Chromo_domain"/>
</dbReference>
<dbReference type="Gene3D" id="2.40.50.40">
    <property type="match status" value="1"/>
</dbReference>
<proteinExistence type="predicted"/>
<reference evidence="2" key="1">
    <citation type="submission" date="2019-08" db="EMBL/GenBank/DDBJ databases">
        <title>Reference gene set and small RNA set construction with multiple tissues from Davidia involucrata Baill.</title>
        <authorList>
            <person name="Yang H."/>
            <person name="Zhou C."/>
            <person name="Li G."/>
            <person name="Wang J."/>
            <person name="Gao P."/>
            <person name="Wang M."/>
            <person name="Wang R."/>
            <person name="Zhao Y."/>
        </authorList>
    </citation>
    <scope>NUCLEOTIDE SEQUENCE</scope>
    <source>
        <tissue evidence="2">Mixed with DoveR01_LX</tissue>
    </source>
</reference>
<name>A0A5B6Z003_DAVIN</name>
<dbReference type="GO" id="GO:0003676">
    <property type="term" value="F:nucleic acid binding"/>
    <property type="evidence" value="ECO:0007669"/>
    <property type="project" value="InterPro"/>
</dbReference>
<dbReference type="InterPro" id="IPR016197">
    <property type="entry name" value="Chromo-like_dom_sf"/>
</dbReference>
<feature type="domain" description="Chromo" evidence="1">
    <location>
        <begin position="188"/>
        <end position="226"/>
    </location>
</feature>
<dbReference type="Pfam" id="PF24626">
    <property type="entry name" value="SH3_Tf2-1"/>
    <property type="match status" value="1"/>
</dbReference>
<dbReference type="SUPFAM" id="SSF54160">
    <property type="entry name" value="Chromo domain-like"/>
    <property type="match status" value="1"/>
</dbReference>
<accession>A0A5B6Z003</accession>